<evidence type="ECO:0000256" key="1">
    <source>
        <dbReference type="RuleBase" id="RU365011"/>
    </source>
</evidence>
<evidence type="ECO:0000313" key="4">
    <source>
        <dbReference type="EMBL" id="OEU14046.1"/>
    </source>
</evidence>
<name>A0A1E7F7C0_9STRA</name>
<evidence type="ECO:0000256" key="2">
    <source>
        <dbReference type="SAM" id="SignalP"/>
    </source>
</evidence>
<dbReference type="KEGG" id="fcy:FRACYDRAFT_188960"/>
<reference evidence="4 5" key="1">
    <citation type="submission" date="2016-09" db="EMBL/GenBank/DDBJ databases">
        <title>Extensive genetic diversity and differential bi-allelic expression allows diatom success in the polar Southern Ocean.</title>
        <authorList>
            <consortium name="DOE Joint Genome Institute"/>
            <person name="Mock T."/>
            <person name="Otillar R.P."/>
            <person name="Strauss J."/>
            <person name="Dupont C."/>
            <person name="Frickenhaus S."/>
            <person name="Maumus F."/>
            <person name="Mcmullan M."/>
            <person name="Sanges R."/>
            <person name="Schmutz J."/>
            <person name="Toseland A."/>
            <person name="Valas R."/>
            <person name="Veluchamy A."/>
            <person name="Ward B.J."/>
            <person name="Allen A."/>
            <person name="Barry K."/>
            <person name="Falciatore A."/>
            <person name="Ferrante M."/>
            <person name="Fortunato A.E."/>
            <person name="Gloeckner G."/>
            <person name="Gruber A."/>
            <person name="Hipkin R."/>
            <person name="Janech M."/>
            <person name="Kroth P."/>
            <person name="Leese F."/>
            <person name="Lindquist E."/>
            <person name="Lyon B.R."/>
            <person name="Martin J."/>
            <person name="Mayer C."/>
            <person name="Parker M."/>
            <person name="Quesneville H."/>
            <person name="Raymond J."/>
            <person name="Uhlig C."/>
            <person name="Valentin K.U."/>
            <person name="Worden A.Z."/>
            <person name="Armbrust E.V."/>
            <person name="Bowler C."/>
            <person name="Green B."/>
            <person name="Moulton V."/>
            <person name="Van Oosterhout C."/>
            <person name="Grigoriev I."/>
        </authorList>
    </citation>
    <scope>NUCLEOTIDE SEQUENCE [LARGE SCALE GENOMIC DNA]</scope>
    <source>
        <strain evidence="4 5">CCMP1102</strain>
    </source>
</reference>
<dbReference type="Proteomes" id="UP000095751">
    <property type="component" value="Unassembled WGS sequence"/>
</dbReference>
<keyword evidence="1" id="KW-0653">Protein transport</keyword>
<comment type="subcellular location">
    <subcellularLocation>
        <location evidence="1">Endoplasmic reticulum membrane</location>
    </subcellularLocation>
</comment>
<protein>
    <recommendedName>
        <fullName evidence="1">GPI inositol-deacylase</fullName>
        <ecNumber evidence="1">3.1.-.-</ecNumber>
    </recommendedName>
</protein>
<keyword evidence="1" id="KW-0378">Hydrolase</keyword>
<sequence>MKSFICWTFSWLVLLLIADNHSAEAFSGVEIRWQRSSRDSSTSLFLSQATIQNTADDAAATTDTSSSSLPERKVAILLCPAQFCVPDDYSELWETLPSHIDVIEDVADSGSSPTTTRRIAIDKDLSRVVPLSRRDWIKVSKQLPTTNFLDATLEVHKTLDWYFDSIEAGLNEILSLSQQKKNNGDNGLDGICFVGHSIGGWVARAYLGGLSRSSTAVSKIVLEDNNMVSSLITLGTPHVSPDTALIDQTRGLLREVAETSACSSDTLVTERGIDVTCLCSSSFSGNFITTNIEEFVAASSYLPLLGKTNDSVKGDGIVPLDLAFMEEPARKIILPECPSTGKPIRHSHVLPTPWNLWDPSAKSIVLDDTDAVSYMSPGVVQQWAQYIR</sequence>
<dbReference type="GO" id="GO:0016788">
    <property type="term" value="F:hydrolase activity, acting on ester bonds"/>
    <property type="evidence" value="ECO:0007669"/>
    <property type="project" value="InterPro"/>
</dbReference>
<evidence type="ECO:0000313" key="5">
    <source>
        <dbReference type="Proteomes" id="UP000095751"/>
    </source>
</evidence>
<comment type="function">
    <text evidence="1">Involved in inositol deacylation of GPI-anchored proteins which plays important roles in the quality control and ER-associated degradation of GPI-anchored proteins.</text>
</comment>
<keyword evidence="1" id="KW-0256">Endoplasmic reticulum</keyword>
<accession>A0A1E7F7C0</accession>
<dbReference type="GO" id="GO:0015031">
    <property type="term" value="P:protein transport"/>
    <property type="evidence" value="ECO:0007669"/>
    <property type="project" value="UniProtKB-KW"/>
</dbReference>
<dbReference type="SUPFAM" id="SSF53474">
    <property type="entry name" value="alpha/beta-Hydrolases"/>
    <property type="match status" value="1"/>
</dbReference>
<dbReference type="OrthoDB" id="348976at2759"/>
<dbReference type="InterPro" id="IPR012908">
    <property type="entry name" value="PGAP1-ab_dom-like"/>
</dbReference>
<dbReference type="InterPro" id="IPR029058">
    <property type="entry name" value="AB_hydrolase_fold"/>
</dbReference>
<keyword evidence="1" id="KW-0472">Membrane</keyword>
<dbReference type="EMBL" id="KV784361">
    <property type="protein sequence ID" value="OEU14046.1"/>
    <property type="molecule type" value="Genomic_DNA"/>
</dbReference>
<keyword evidence="5" id="KW-1185">Reference proteome</keyword>
<dbReference type="EC" id="3.1.-.-" evidence="1"/>
<gene>
    <name evidence="4" type="ORF">FRACYDRAFT_188960</name>
</gene>
<feature type="signal peptide" evidence="2">
    <location>
        <begin position="1"/>
        <end position="25"/>
    </location>
</feature>
<dbReference type="GO" id="GO:0005789">
    <property type="term" value="C:endoplasmic reticulum membrane"/>
    <property type="evidence" value="ECO:0007669"/>
    <property type="project" value="UniProtKB-SubCell"/>
</dbReference>
<feature type="domain" description="GPI inositol-deacylase PGAP1-like alpha/beta" evidence="3">
    <location>
        <begin position="167"/>
        <end position="245"/>
    </location>
</feature>
<proteinExistence type="inferred from homology"/>
<evidence type="ECO:0000259" key="3">
    <source>
        <dbReference type="Pfam" id="PF07819"/>
    </source>
</evidence>
<feature type="chain" id="PRO_5009192753" description="GPI inositol-deacylase" evidence="2">
    <location>
        <begin position="26"/>
        <end position="388"/>
    </location>
</feature>
<keyword evidence="2" id="KW-0732">Signal</keyword>
<dbReference type="Gene3D" id="3.40.50.1820">
    <property type="entry name" value="alpha/beta hydrolase"/>
    <property type="match status" value="1"/>
</dbReference>
<dbReference type="AlphaFoldDB" id="A0A1E7F7C0"/>
<dbReference type="InParanoid" id="A0A1E7F7C0"/>
<organism evidence="4 5">
    <name type="scientific">Fragilariopsis cylindrus CCMP1102</name>
    <dbReference type="NCBI Taxonomy" id="635003"/>
    <lineage>
        <taxon>Eukaryota</taxon>
        <taxon>Sar</taxon>
        <taxon>Stramenopiles</taxon>
        <taxon>Ochrophyta</taxon>
        <taxon>Bacillariophyta</taxon>
        <taxon>Bacillariophyceae</taxon>
        <taxon>Bacillariophycidae</taxon>
        <taxon>Bacillariales</taxon>
        <taxon>Bacillariaceae</taxon>
        <taxon>Fragilariopsis</taxon>
    </lineage>
</organism>
<dbReference type="PANTHER" id="PTHR47909:SF2">
    <property type="entry name" value="GPI INOSITOL-DEACYLASE"/>
    <property type="match status" value="1"/>
</dbReference>
<comment type="similarity">
    <text evidence="1">Belongs to the GPI inositol-deacylase family.</text>
</comment>
<keyword evidence="1" id="KW-0813">Transport</keyword>
<dbReference type="Pfam" id="PF07819">
    <property type="entry name" value="PGAP1"/>
    <property type="match status" value="1"/>
</dbReference>
<dbReference type="PANTHER" id="PTHR47909">
    <property type="entry name" value="ALPHA/BETA-HYDROLASES SUPERFAMILY PROTEIN"/>
    <property type="match status" value="1"/>
</dbReference>